<dbReference type="Pfam" id="PF00582">
    <property type="entry name" value="Usp"/>
    <property type="match status" value="2"/>
</dbReference>
<dbReference type="InterPro" id="IPR006016">
    <property type="entry name" value="UspA"/>
</dbReference>
<dbReference type="InterPro" id="IPR014729">
    <property type="entry name" value="Rossmann-like_a/b/a_fold"/>
</dbReference>
<dbReference type="InterPro" id="IPR006015">
    <property type="entry name" value="Universal_stress_UspA"/>
</dbReference>
<evidence type="ECO:0000256" key="1">
    <source>
        <dbReference type="ARBA" id="ARBA00008791"/>
    </source>
</evidence>
<sequence length="291" mass="31182">MRYVVGYQPDHRGADAVALGVAVARAQGASLDLMLVLGEDVPFAEVNEDGKKLSAEQQQALQAQTEALALVPADVEARFHLRQGHSFAATLIEAAVEFEAALIVIGAASNGLFKRYTVGSVANALLHASPVPVALAPRGFHHTDPLERITAFIGRREGAEAAVEVALIAAGRRNVPLRFVSLVELDARADDFGENINAAHRHANTVLTEAAHRLPEGHEATVEVAHGRTFEDAVDSIDWLDGEIVIVGSSRLAQKNQLFLGSTANKVLRSLPVPMVVVPRDYERVESHPLG</sequence>
<feature type="domain" description="UspA" evidence="2">
    <location>
        <begin position="148"/>
        <end position="279"/>
    </location>
</feature>
<dbReference type="CDD" id="cd00293">
    <property type="entry name" value="USP-like"/>
    <property type="match status" value="2"/>
</dbReference>
<dbReference type="RefSeq" id="WP_344298957.1">
    <property type="nucleotide sequence ID" value="NZ_BAAAQW010000003.1"/>
</dbReference>
<accession>A0ABN3BR46</accession>
<dbReference type="Gene3D" id="3.40.50.620">
    <property type="entry name" value="HUPs"/>
    <property type="match status" value="2"/>
</dbReference>
<organism evidence="3 4">
    <name type="scientific">Sinomonas flava</name>
    <dbReference type="NCBI Taxonomy" id="496857"/>
    <lineage>
        <taxon>Bacteria</taxon>
        <taxon>Bacillati</taxon>
        <taxon>Actinomycetota</taxon>
        <taxon>Actinomycetes</taxon>
        <taxon>Micrococcales</taxon>
        <taxon>Micrococcaceae</taxon>
        <taxon>Sinomonas</taxon>
    </lineage>
</organism>
<dbReference type="PANTHER" id="PTHR46268:SF6">
    <property type="entry name" value="UNIVERSAL STRESS PROTEIN UP12"/>
    <property type="match status" value="1"/>
</dbReference>
<comment type="caution">
    <text evidence="3">The sequence shown here is derived from an EMBL/GenBank/DDBJ whole genome shotgun (WGS) entry which is preliminary data.</text>
</comment>
<evidence type="ECO:0000259" key="2">
    <source>
        <dbReference type="Pfam" id="PF00582"/>
    </source>
</evidence>
<feature type="domain" description="UspA" evidence="2">
    <location>
        <begin position="4"/>
        <end position="136"/>
    </location>
</feature>
<proteinExistence type="inferred from homology"/>
<comment type="similarity">
    <text evidence="1">Belongs to the universal stress protein A family.</text>
</comment>
<dbReference type="PRINTS" id="PR01438">
    <property type="entry name" value="UNVRSLSTRESS"/>
</dbReference>
<reference evidence="3 4" key="1">
    <citation type="journal article" date="2019" name="Int. J. Syst. Evol. Microbiol.">
        <title>The Global Catalogue of Microorganisms (GCM) 10K type strain sequencing project: providing services to taxonomists for standard genome sequencing and annotation.</title>
        <authorList>
            <consortium name="The Broad Institute Genomics Platform"/>
            <consortium name="The Broad Institute Genome Sequencing Center for Infectious Disease"/>
            <person name="Wu L."/>
            <person name="Ma J."/>
        </authorList>
    </citation>
    <scope>NUCLEOTIDE SEQUENCE [LARGE SCALE GENOMIC DNA]</scope>
    <source>
        <strain evidence="3 4">JCM 16034</strain>
    </source>
</reference>
<name>A0ABN3BR46_9MICC</name>
<evidence type="ECO:0000313" key="3">
    <source>
        <dbReference type="EMBL" id="GAA2199087.1"/>
    </source>
</evidence>
<dbReference type="Proteomes" id="UP001500432">
    <property type="component" value="Unassembled WGS sequence"/>
</dbReference>
<keyword evidence="4" id="KW-1185">Reference proteome</keyword>
<protein>
    <submittedName>
        <fullName evidence="3">Universal stress protein</fullName>
    </submittedName>
</protein>
<evidence type="ECO:0000313" key="4">
    <source>
        <dbReference type="Proteomes" id="UP001500432"/>
    </source>
</evidence>
<dbReference type="SUPFAM" id="SSF52402">
    <property type="entry name" value="Adenine nucleotide alpha hydrolases-like"/>
    <property type="match status" value="2"/>
</dbReference>
<dbReference type="EMBL" id="BAAAQW010000003">
    <property type="protein sequence ID" value="GAA2199087.1"/>
    <property type="molecule type" value="Genomic_DNA"/>
</dbReference>
<dbReference type="PANTHER" id="PTHR46268">
    <property type="entry name" value="STRESS RESPONSE PROTEIN NHAX"/>
    <property type="match status" value="1"/>
</dbReference>
<gene>
    <name evidence="3" type="ORF">GCM10009849_14230</name>
</gene>